<evidence type="ECO:0000256" key="4">
    <source>
        <dbReference type="RuleBase" id="RU003465"/>
    </source>
</evidence>
<evidence type="ECO:0000313" key="5">
    <source>
        <dbReference type="EnsemblMetazoa" id="RPRC012915-PA"/>
    </source>
</evidence>
<dbReference type="PROSITE" id="PS51746">
    <property type="entry name" value="PPM_2"/>
    <property type="match status" value="1"/>
</dbReference>
<dbReference type="VEuPathDB" id="VectorBase:RPRC012915"/>
<dbReference type="Pfam" id="PF00481">
    <property type="entry name" value="PP2C"/>
    <property type="match status" value="1"/>
</dbReference>
<dbReference type="SUPFAM" id="SSF81606">
    <property type="entry name" value="PP2C-like"/>
    <property type="match status" value="1"/>
</dbReference>
<keyword evidence="6" id="KW-1185">Reference proteome</keyword>
<organism evidence="5 6">
    <name type="scientific">Rhodnius prolixus</name>
    <name type="common">Triatomid bug</name>
    <dbReference type="NCBI Taxonomy" id="13249"/>
    <lineage>
        <taxon>Eukaryota</taxon>
        <taxon>Metazoa</taxon>
        <taxon>Ecdysozoa</taxon>
        <taxon>Arthropoda</taxon>
        <taxon>Hexapoda</taxon>
        <taxon>Insecta</taxon>
        <taxon>Pterygota</taxon>
        <taxon>Neoptera</taxon>
        <taxon>Paraneoptera</taxon>
        <taxon>Hemiptera</taxon>
        <taxon>Heteroptera</taxon>
        <taxon>Panheteroptera</taxon>
        <taxon>Cimicomorpha</taxon>
        <taxon>Reduviidae</taxon>
        <taxon>Triatominae</taxon>
        <taxon>Rhodnius</taxon>
    </lineage>
</organism>
<dbReference type="PROSITE" id="PS01032">
    <property type="entry name" value="PPM_1"/>
    <property type="match status" value="1"/>
</dbReference>
<dbReference type="PANTHER" id="PTHR13832">
    <property type="entry name" value="PROTEIN PHOSPHATASE 2C"/>
    <property type="match status" value="1"/>
</dbReference>
<keyword evidence="2 4" id="KW-0378">Hydrolase</keyword>
<proteinExistence type="inferred from homology"/>
<dbReference type="Proteomes" id="UP000015103">
    <property type="component" value="Unassembled WGS sequence"/>
</dbReference>
<sequence>MASIINVVNRRRKIAKIRSLICGLIWPRYLKNVVTPSFNTPKMTSEEITNKLRSEEFSLKMGMKCAIKAYDTNQLAANSPMEDARAEASSTFTNDIFFGVFDGHGGRSCAQVLAKRLLKYISATLLPNEELRKYATAMHDENVQLLRTFNDRYGFLQDLKTLYDQKFKEYVNNLMDQSDLQNLSVRRAMEIAFEHMDNDISEEAADDKTSGQRCLMVGMTGSVACVVHVNGLHLHVASVGDCQAILGGQTKSSGEWYTKQLTNEHNCENLEEVERIIASHPRNERHTVIKNGRLLGTLIPLRAFGDVRYKWTKEQLEKLAVPVFGGSVIPPDLYTPPYLTASPDVTYHKLTESDKFVVIATDGLWDVLSPQQVVQLVGDHMDGRSSALWYKLHKIKELFQTPTTIAKPRTEAVPVDKNSATHLIRASLGGSDDDRVGRLLSFPQEHVRLIRDDITVTVIFFDNDFVKANNEK</sequence>
<evidence type="ECO:0000256" key="1">
    <source>
        <dbReference type="ARBA" id="ARBA00022723"/>
    </source>
</evidence>
<evidence type="ECO:0000256" key="3">
    <source>
        <dbReference type="ARBA" id="ARBA00022912"/>
    </source>
</evidence>
<reference evidence="5" key="1">
    <citation type="submission" date="2015-05" db="UniProtKB">
        <authorList>
            <consortium name="EnsemblMetazoa"/>
        </authorList>
    </citation>
    <scope>IDENTIFICATION</scope>
</reference>
<dbReference type="GO" id="GO:0004741">
    <property type="term" value="F:[pyruvate dehydrogenase (acetyl-transferring)]-phosphatase activity"/>
    <property type="evidence" value="ECO:0007669"/>
    <property type="project" value="TreeGrafter"/>
</dbReference>
<keyword evidence="1" id="KW-0479">Metal-binding</keyword>
<dbReference type="InterPro" id="IPR036457">
    <property type="entry name" value="PPM-type-like_dom_sf"/>
</dbReference>
<keyword evidence="3 4" id="KW-0904">Protein phosphatase</keyword>
<dbReference type="SMART" id="SM00332">
    <property type="entry name" value="PP2Cc"/>
    <property type="match status" value="1"/>
</dbReference>
<dbReference type="InterPro" id="IPR000222">
    <property type="entry name" value="PP2C_BS"/>
</dbReference>
<evidence type="ECO:0000256" key="2">
    <source>
        <dbReference type="ARBA" id="ARBA00022801"/>
    </source>
</evidence>
<dbReference type="GO" id="GO:0046872">
    <property type="term" value="F:metal ion binding"/>
    <property type="evidence" value="ECO:0007669"/>
    <property type="project" value="UniProtKB-KW"/>
</dbReference>
<dbReference type="GeneID" id="141448263"/>
<dbReference type="FunFam" id="3.60.40.10:FF:000069">
    <property type="entry name" value="Pyruvate dehydrogenase"/>
    <property type="match status" value="1"/>
</dbReference>
<dbReference type="InterPro" id="IPR015655">
    <property type="entry name" value="PP2C"/>
</dbReference>
<dbReference type="OMA" id="DHNAWNP"/>
<dbReference type="STRING" id="13249.T1I9E3"/>
<protein>
    <submittedName>
        <fullName evidence="5">PPM-type phosphatase domain-containing protein</fullName>
    </submittedName>
</protein>
<dbReference type="InParanoid" id="T1I9E3"/>
<dbReference type="AlphaFoldDB" id="T1I9E3"/>
<dbReference type="eggNOG" id="KOG0700">
    <property type="taxonomic scope" value="Eukaryota"/>
</dbReference>
<dbReference type="EMBL" id="ACPB03016434">
    <property type="status" value="NOT_ANNOTATED_CDS"/>
    <property type="molecule type" value="Genomic_DNA"/>
</dbReference>
<comment type="similarity">
    <text evidence="4">Belongs to the PP2C family.</text>
</comment>
<dbReference type="InterPro" id="IPR001932">
    <property type="entry name" value="PPM-type_phosphatase-like_dom"/>
</dbReference>
<dbReference type="HOGENOM" id="CLU_021928_0_0_1"/>
<dbReference type="CDD" id="cd00143">
    <property type="entry name" value="PP2Cc"/>
    <property type="match status" value="1"/>
</dbReference>
<dbReference type="GO" id="GO:0005739">
    <property type="term" value="C:mitochondrion"/>
    <property type="evidence" value="ECO:0007669"/>
    <property type="project" value="TreeGrafter"/>
</dbReference>
<dbReference type="Gene3D" id="3.60.40.10">
    <property type="entry name" value="PPM-type phosphatase domain"/>
    <property type="match status" value="1"/>
</dbReference>
<dbReference type="RefSeq" id="XP_073972637.1">
    <property type="nucleotide sequence ID" value="XM_074116536.1"/>
</dbReference>
<accession>T1I9E3</accession>
<name>T1I9E3_RHOPR</name>
<evidence type="ECO:0000313" key="6">
    <source>
        <dbReference type="Proteomes" id="UP000015103"/>
    </source>
</evidence>
<dbReference type="PANTHER" id="PTHR13832:SF792">
    <property type="entry name" value="GM14286P"/>
    <property type="match status" value="1"/>
</dbReference>
<dbReference type="EnsemblMetazoa" id="RPRC012915-RA">
    <property type="protein sequence ID" value="RPRC012915-PA"/>
    <property type="gene ID" value="RPRC012915"/>
</dbReference>